<dbReference type="FunCoup" id="A0A136J7F7">
    <property type="interactions" value="334"/>
</dbReference>
<dbReference type="InParanoid" id="A0A136J7F7"/>
<evidence type="ECO:0000256" key="1">
    <source>
        <dbReference type="ARBA" id="ARBA00004604"/>
    </source>
</evidence>
<evidence type="ECO:0000313" key="7">
    <source>
        <dbReference type="EMBL" id="KXJ93100.1"/>
    </source>
</evidence>
<evidence type="ECO:0000256" key="6">
    <source>
        <dbReference type="SAM" id="MobiDB-lite"/>
    </source>
</evidence>
<dbReference type="Pfam" id="PF05890">
    <property type="entry name" value="Ebp2"/>
    <property type="match status" value="1"/>
</dbReference>
<dbReference type="AlphaFoldDB" id="A0A136J7F7"/>
<evidence type="ECO:0000256" key="4">
    <source>
        <dbReference type="ARBA" id="ARBA00023054"/>
    </source>
</evidence>
<dbReference type="GO" id="GO:0030687">
    <property type="term" value="C:preribosome, large subunit precursor"/>
    <property type="evidence" value="ECO:0007669"/>
    <property type="project" value="TreeGrafter"/>
</dbReference>
<gene>
    <name evidence="7" type="ORF">Micbo1qcDRAFT_161021</name>
</gene>
<feature type="region of interest" description="Disordered" evidence="6">
    <location>
        <begin position="346"/>
        <end position="432"/>
    </location>
</feature>
<evidence type="ECO:0000256" key="2">
    <source>
        <dbReference type="ARBA" id="ARBA00007336"/>
    </source>
</evidence>
<dbReference type="EMBL" id="KQ964248">
    <property type="protein sequence ID" value="KXJ93100.1"/>
    <property type="molecule type" value="Genomic_DNA"/>
</dbReference>
<feature type="compositionally biased region" description="Basic residues" evidence="6">
    <location>
        <begin position="404"/>
        <end position="432"/>
    </location>
</feature>
<evidence type="ECO:0000256" key="5">
    <source>
        <dbReference type="ARBA" id="ARBA00023242"/>
    </source>
</evidence>
<keyword evidence="5" id="KW-0539">Nucleus</keyword>
<keyword evidence="8" id="KW-1185">Reference proteome</keyword>
<dbReference type="GO" id="GO:0042273">
    <property type="term" value="P:ribosomal large subunit biogenesis"/>
    <property type="evidence" value="ECO:0007669"/>
    <property type="project" value="TreeGrafter"/>
</dbReference>
<reference evidence="8" key="1">
    <citation type="submission" date="2016-02" db="EMBL/GenBank/DDBJ databases">
        <title>Draft genome sequence of Microdochium bolleyi, a fungal endophyte of beachgrass.</title>
        <authorList>
            <consortium name="DOE Joint Genome Institute"/>
            <person name="David A.S."/>
            <person name="May G."/>
            <person name="Haridas S."/>
            <person name="Lim J."/>
            <person name="Wang M."/>
            <person name="Labutti K."/>
            <person name="Lipzen A."/>
            <person name="Barry K."/>
            <person name="Grigoriev I.V."/>
        </authorList>
    </citation>
    <scope>NUCLEOTIDE SEQUENCE [LARGE SCALE GENOMIC DNA]</scope>
    <source>
        <strain evidence="8">J235TASD1</strain>
    </source>
</reference>
<dbReference type="GO" id="GO:0005730">
    <property type="term" value="C:nucleolus"/>
    <property type="evidence" value="ECO:0007669"/>
    <property type="project" value="UniProtKB-SubCell"/>
</dbReference>
<dbReference type="STRING" id="196109.A0A136J7F7"/>
<name>A0A136J7F7_9PEZI</name>
<dbReference type="GO" id="GO:0034399">
    <property type="term" value="C:nuclear periphery"/>
    <property type="evidence" value="ECO:0007669"/>
    <property type="project" value="TreeGrafter"/>
</dbReference>
<dbReference type="OrthoDB" id="443772at2759"/>
<keyword evidence="4" id="KW-0175">Coiled coil</keyword>
<feature type="compositionally biased region" description="Basic and acidic residues" evidence="6">
    <location>
        <begin position="275"/>
        <end position="289"/>
    </location>
</feature>
<dbReference type="InterPro" id="IPR008610">
    <property type="entry name" value="Ebp2"/>
</dbReference>
<feature type="compositionally biased region" description="Acidic residues" evidence="6">
    <location>
        <begin position="47"/>
        <end position="62"/>
    </location>
</feature>
<dbReference type="PANTHER" id="PTHR13028">
    <property type="entry name" value="RRNA PROCESSING PROTEIN EBNA1-BINDING PROTEIN-RELATED"/>
    <property type="match status" value="1"/>
</dbReference>
<feature type="compositionally biased region" description="Low complexity" evidence="6">
    <location>
        <begin position="390"/>
        <end position="403"/>
    </location>
</feature>
<accession>A0A136J7F7</accession>
<feature type="compositionally biased region" description="Acidic residues" evidence="6">
    <location>
        <begin position="131"/>
        <end position="160"/>
    </location>
</feature>
<dbReference type="PANTHER" id="PTHR13028:SF0">
    <property type="entry name" value="RRNA-PROCESSING PROTEIN EBP2-RELATED"/>
    <property type="match status" value="1"/>
</dbReference>
<dbReference type="GO" id="GO:0006364">
    <property type="term" value="P:rRNA processing"/>
    <property type="evidence" value="ECO:0007669"/>
    <property type="project" value="TreeGrafter"/>
</dbReference>
<comment type="subcellular location">
    <subcellularLocation>
        <location evidence="1">Nucleus</location>
        <location evidence="1">Nucleolus</location>
    </subcellularLocation>
</comment>
<organism evidence="7 8">
    <name type="scientific">Microdochium bolleyi</name>
    <dbReference type="NCBI Taxonomy" id="196109"/>
    <lineage>
        <taxon>Eukaryota</taxon>
        <taxon>Fungi</taxon>
        <taxon>Dikarya</taxon>
        <taxon>Ascomycota</taxon>
        <taxon>Pezizomycotina</taxon>
        <taxon>Sordariomycetes</taxon>
        <taxon>Xylariomycetidae</taxon>
        <taxon>Xylariales</taxon>
        <taxon>Microdochiaceae</taxon>
        <taxon>Microdochium</taxon>
    </lineage>
</organism>
<sequence>MVTKSRLKMALAAERGVDFKKFHDKKTRKAGEKKNKVKGGSAKSQPADEEDDEEWEDDEEDAQAGGALVGGEDDDDDEEDEEEVRYDLAALDESDSDESEVELEEKIARKPKANTILKAKNAKPAPKVRGEDDDEDEEEDPEADDIPMSDLEDLDDDEKDDLVPHQRLTINNTTALLAALNRISIPTDKSVSFITHQTVVSSEPTAGKIEDIQDDLKRELAFYAQSLEAAKRGRALLKAEGVPFARPTDYFAEMVKDDDHMGKVKAKMIEEASAKKASAEARKQRELKKFGKQVQHAKLQERNKAKKDTLDKIQSLKRKRSENSGDVGAKEADLFDVGVEAELNKHKAQRAFSRGKDGDAKSQQHAPNAKRQKKNEKFGFGGKKKHSKSGDAMSSGDMSGFSAKRMKTGTKGKIPKTARLGKARRNAGAGKR</sequence>
<feature type="compositionally biased region" description="Acidic residues" evidence="6">
    <location>
        <begin position="71"/>
        <end position="103"/>
    </location>
</feature>
<proteinExistence type="inferred from homology"/>
<comment type="similarity">
    <text evidence="2">Belongs to the EBP2 family.</text>
</comment>
<feature type="compositionally biased region" description="Basic and acidic residues" evidence="6">
    <location>
        <begin position="298"/>
        <end position="311"/>
    </location>
</feature>
<feature type="region of interest" description="Disordered" evidence="6">
    <location>
        <begin position="19"/>
        <end position="164"/>
    </location>
</feature>
<evidence type="ECO:0000256" key="3">
    <source>
        <dbReference type="ARBA" id="ARBA00022517"/>
    </source>
</evidence>
<protein>
    <submittedName>
        <fullName evidence="7">Eukaryotic rRNA processing protein EBP2-domain-containing protein</fullName>
    </submittedName>
</protein>
<keyword evidence="3" id="KW-0690">Ribosome biogenesis</keyword>
<evidence type="ECO:0000313" key="8">
    <source>
        <dbReference type="Proteomes" id="UP000070501"/>
    </source>
</evidence>
<dbReference type="Proteomes" id="UP000070501">
    <property type="component" value="Unassembled WGS sequence"/>
</dbReference>
<feature type="region of interest" description="Disordered" evidence="6">
    <location>
        <begin position="275"/>
        <end position="331"/>
    </location>
</feature>